<dbReference type="AlphaFoldDB" id="A0A4R5ADS4"/>
<name>A0A4R5ADS4_9ACTN</name>
<evidence type="ECO:0008006" key="3">
    <source>
        <dbReference type="Google" id="ProtNLM"/>
    </source>
</evidence>
<gene>
    <name evidence="1" type="ORF">E1293_34535</name>
</gene>
<dbReference type="Proteomes" id="UP000295578">
    <property type="component" value="Unassembled WGS sequence"/>
</dbReference>
<organism evidence="1 2">
    <name type="scientific">Actinomadura darangshiensis</name>
    <dbReference type="NCBI Taxonomy" id="705336"/>
    <lineage>
        <taxon>Bacteria</taxon>
        <taxon>Bacillati</taxon>
        <taxon>Actinomycetota</taxon>
        <taxon>Actinomycetes</taxon>
        <taxon>Streptosporangiales</taxon>
        <taxon>Thermomonosporaceae</taxon>
        <taxon>Actinomadura</taxon>
    </lineage>
</organism>
<sequence length="430" mass="47377">MAGTVASEYVEACGAGPLRDVMSDVELPPVFGEAWGKYLLSRPLFSSEARTRQAADDLTGLFAVMASLPDRLFGGDRREFCAAIGADPRRTELMTQFDGDPILYGRADLYDDGSEYRLLEFNIGSELGGVDISEVNRSLLAHKEFGAFAEEHGLSTVDTPAAIARQFVQATQKEAPVVATLEAVGGMAAYDGLHRSFQESMKRYGIELLMGEVDQVQEKDGRLYLHGRPLDLILRYFSAHQVARDPRNDKPVETVMRAYAEGKVVLWTPLTASMFSYKSCLPLVSDPDLRAELSPDENAMIDRILPWTRKLTPDLADQVRAEREHLILKPFAGLSGSGIRVGWDQTDREWAETVADCLREDYIVQRRVVPVTEPVLDAETGKVEDWLAVWGLFVFPDGYAGAFCRAVPSGGASVVNLGAKGARVCSAFHY</sequence>
<comment type="caution">
    <text evidence="1">The sequence shown here is derived from an EMBL/GenBank/DDBJ whole genome shotgun (WGS) entry which is preliminary data.</text>
</comment>
<dbReference type="OrthoDB" id="8041036at2"/>
<evidence type="ECO:0000313" key="2">
    <source>
        <dbReference type="Proteomes" id="UP000295578"/>
    </source>
</evidence>
<dbReference type="RefSeq" id="WP_132202183.1">
    <property type="nucleotide sequence ID" value="NZ_SMKY01000231.1"/>
</dbReference>
<keyword evidence="2" id="KW-1185">Reference proteome</keyword>
<accession>A0A4R5ADS4</accession>
<reference evidence="1 2" key="1">
    <citation type="submission" date="2019-03" db="EMBL/GenBank/DDBJ databases">
        <title>Draft genome sequences of novel Actinobacteria.</title>
        <authorList>
            <person name="Sahin N."/>
            <person name="Ay H."/>
            <person name="Saygin H."/>
        </authorList>
    </citation>
    <scope>NUCLEOTIDE SEQUENCE [LARGE SCALE GENOMIC DNA]</scope>
    <source>
        <strain evidence="1 2">DSM 45941</strain>
    </source>
</reference>
<protein>
    <recommendedName>
        <fullName evidence="3">Circularly permuted type 2 ATP-grasp protein</fullName>
    </recommendedName>
</protein>
<dbReference type="SUPFAM" id="SSF56059">
    <property type="entry name" value="Glutathione synthetase ATP-binding domain-like"/>
    <property type="match status" value="1"/>
</dbReference>
<dbReference type="EMBL" id="SMKY01000231">
    <property type="protein sequence ID" value="TDD70613.1"/>
    <property type="molecule type" value="Genomic_DNA"/>
</dbReference>
<evidence type="ECO:0000313" key="1">
    <source>
        <dbReference type="EMBL" id="TDD70613.1"/>
    </source>
</evidence>
<proteinExistence type="predicted"/>